<keyword evidence="3" id="KW-1185">Reference proteome</keyword>
<proteinExistence type="predicted"/>
<feature type="region of interest" description="Disordered" evidence="1">
    <location>
        <begin position="1"/>
        <end position="55"/>
    </location>
</feature>
<dbReference type="Proteomes" id="UP000078541">
    <property type="component" value="Unassembled WGS sequence"/>
</dbReference>
<feature type="region of interest" description="Disordered" evidence="1">
    <location>
        <begin position="96"/>
        <end position="121"/>
    </location>
</feature>
<dbReference type="EMBL" id="KQ981816">
    <property type="protein sequence ID" value="KYN35370.1"/>
    <property type="molecule type" value="Genomic_DNA"/>
</dbReference>
<evidence type="ECO:0000313" key="3">
    <source>
        <dbReference type="Proteomes" id="UP000078541"/>
    </source>
</evidence>
<sequence>MRAPSTSTDVDANEGLPTREPARSTLIPSSLDDGTARSTTPATLTRLGPPSADPLSVTGEFTISPATTLIFISLGYFLISKIFGPLLVRKTLPDEADPGAAKSSAEVLATASTSRGSRHSRNSFLLSCSGDGATTPGSPCSFVPGARSAPGASSAATVRTVANSTTGPVGNPAVSPSHDDDSPGAGTTPPVGRSLPKPRRLSSLSVSIS</sequence>
<feature type="region of interest" description="Disordered" evidence="1">
    <location>
        <begin position="148"/>
        <end position="209"/>
    </location>
</feature>
<accession>A0A151JTT2</accession>
<evidence type="ECO:0000313" key="2">
    <source>
        <dbReference type="EMBL" id="KYN35370.1"/>
    </source>
</evidence>
<evidence type="ECO:0000256" key="1">
    <source>
        <dbReference type="SAM" id="MobiDB-lite"/>
    </source>
</evidence>
<reference evidence="2 3" key="1">
    <citation type="submission" date="2016-03" db="EMBL/GenBank/DDBJ databases">
        <title>Trachymyrmex septentrionalis WGS genome.</title>
        <authorList>
            <person name="Nygaard S."/>
            <person name="Hu H."/>
            <person name="Boomsma J."/>
            <person name="Zhang G."/>
        </authorList>
    </citation>
    <scope>NUCLEOTIDE SEQUENCE [LARGE SCALE GENOMIC DNA]</scope>
    <source>
        <strain evidence="2">Tsep2-gDNA-1</strain>
        <tissue evidence="2">Whole body</tissue>
    </source>
</reference>
<protein>
    <submittedName>
        <fullName evidence="2">Uncharacterized protein</fullName>
    </submittedName>
</protein>
<gene>
    <name evidence="2" type="ORF">ALC56_10295</name>
</gene>
<feature type="compositionally biased region" description="Polar residues" evidence="1">
    <location>
        <begin position="1"/>
        <end position="10"/>
    </location>
</feature>
<dbReference type="AlphaFoldDB" id="A0A151JTT2"/>
<organism evidence="2 3">
    <name type="scientific">Trachymyrmex septentrionalis</name>
    <dbReference type="NCBI Taxonomy" id="34720"/>
    <lineage>
        <taxon>Eukaryota</taxon>
        <taxon>Metazoa</taxon>
        <taxon>Ecdysozoa</taxon>
        <taxon>Arthropoda</taxon>
        <taxon>Hexapoda</taxon>
        <taxon>Insecta</taxon>
        <taxon>Pterygota</taxon>
        <taxon>Neoptera</taxon>
        <taxon>Endopterygota</taxon>
        <taxon>Hymenoptera</taxon>
        <taxon>Apocrita</taxon>
        <taxon>Aculeata</taxon>
        <taxon>Formicoidea</taxon>
        <taxon>Formicidae</taxon>
        <taxon>Myrmicinae</taxon>
        <taxon>Trachymyrmex</taxon>
    </lineage>
</organism>
<name>A0A151JTT2_9HYME</name>